<dbReference type="Pfam" id="PF00078">
    <property type="entry name" value="RVT_1"/>
    <property type="match status" value="1"/>
</dbReference>
<dbReference type="SUPFAM" id="SSF53098">
    <property type="entry name" value="Ribonuclease H-like"/>
    <property type="match status" value="1"/>
</dbReference>
<evidence type="ECO:0000313" key="5">
    <source>
        <dbReference type="Proteomes" id="UP000324748"/>
    </source>
</evidence>
<name>A0A5B0NWS2_PUCGR</name>
<dbReference type="PANTHER" id="PTHR33481:SF1">
    <property type="entry name" value="ENDONUCLEASE_EXONUCLEASE_PHOSPHATASE DOMAIN-CONTAINING PROTEIN-RELATED"/>
    <property type="match status" value="1"/>
</dbReference>
<dbReference type="PROSITE" id="PS50879">
    <property type="entry name" value="RNASE_H_1"/>
    <property type="match status" value="1"/>
</dbReference>
<proteinExistence type="predicted"/>
<evidence type="ECO:0008006" key="7">
    <source>
        <dbReference type="Google" id="ProtNLM"/>
    </source>
</evidence>
<feature type="domain" description="RNase H type-1" evidence="2">
    <location>
        <begin position="684"/>
        <end position="822"/>
    </location>
</feature>
<dbReference type="InterPro" id="IPR012337">
    <property type="entry name" value="RNaseH-like_sf"/>
</dbReference>
<dbReference type="SUPFAM" id="SSF56672">
    <property type="entry name" value="DNA/RNA polymerases"/>
    <property type="match status" value="1"/>
</dbReference>
<protein>
    <recommendedName>
        <fullName evidence="7">Reverse transcriptase domain-containing protein</fullName>
    </recommendedName>
</protein>
<dbReference type="GO" id="GO:0003676">
    <property type="term" value="F:nucleic acid binding"/>
    <property type="evidence" value="ECO:0007669"/>
    <property type="project" value="InterPro"/>
</dbReference>
<evidence type="ECO:0000259" key="2">
    <source>
        <dbReference type="PROSITE" id="PS50879"/>
    </source>
</evidence>
<evidence type="ECO:0000259" key="1">
    <source>
        <dbReference type="PROSITE" id="PS50878"/>
    </source>
</evidence>
<dbReference type="CDD" id="cd09276">
    <property type="entry name" value="Rnase_HI_RT_non_LTR"/>
    <property type="match status" value="1"/>
</dbReference>
<evidence type="ECO:0000313" key="4">
    <source>
        <dbReference type="EMBL" id="KAA1135065.1"/>
    </source>
</evidence>
<dbReference type="InterPro" id="IPR002156">
    <property type="entry name" value="RNaseH_domain"/>
</dbReference>
<dbReference type="Pfam" id="PF00075">
    <property type="entry name" value="RNase_H"/>
    <property type="match status" value="1"/>
</dbReference>
<comment type="caution">
    <text evidence="3">The sequence shown here is derived from an EMBL/GenBank/DDBJ whole genome shotgun (WGS) entry which is preliminary data.</text>
</comment>
<dbReference type="InterPro" id="IPR043502">
    <property type="entry name" value="DNA/RNA_pol_sf"/>
</dbReference>
<organism evidence="3 5">
    <name type="scientific">Puccinia graminis f. sp. tritici</name>
    <dbReference type="NCBI Taxonomy" id="56615"/>
    <lineage>
        <taxon>Eukaryota</taxon>
        <taxon>Fungi</taxon>
        <taxon>Dikarya</taxon>
        <taxon>Basidiomycota</taxon>
        <taxon>Pucciniomycotina</taxon>
        <taxon>Pucciniomycetes</taxon>
        <taxon>Pucciniales</taxon>
        <taxon>Pucciniaceae</taxon>
        <taxon>Puccinia</taxon>
    </lineage>
</organism>
<dbReference type="InterPro" id="IPR000477">
    <property type="entry name" value="RT_dom"/>
</dbReference>
<dbReference type="PROSITE" id="PS50878">
    <property type="entry name" value="RT_POL"/>
    <property type="match status" value="1"/>
</dbReference>
<dbReference type="CDD" id="cd01650">
    <property type="entry name" value="RT_nLTR_like"/>
    <property type="match status" value="1"/>
</dbReference>
<accession>A0A5B0NWS2</accession>
<dbReference type="EMBL" id="VDEP01000042">
    <property type="protein sequence ID" value="KAA1135065.1"/>
    <property type="molecule type" value="Genomic_DNA"/>
</dbReference>
<keyword evidence="5" id="KW-1185">Reference proteome</keyword>
<dbReference type="PANTHER" id="PTHR33481">
    <property type="entry name" value="REVERSE TRANSCRIPTASE"/>
    <property type="match status" value="1"/>
</dbReference>
<evidence type="ECO:0000313" key="3">
    <source>
        <dbReference type="EMBL" id="KAA1093172.1"/>
    </source>
</evidence>
<dbReference type="Gene3D" id="3.30.420.10">
    <property type="entry name" value="Ribonuclease H-like superfamily/Ribonuclease H"/>
    <property type="match status" value="1"/>
</dbReference>
<feature type="domain" description="Reverse transcriptase" evidence="1">
    <location>
        <begin position="204"/>
        <end position="477"/>
    </location>
</feature>
<reference evidence="5 6" key="1">
    <citation type="submission" date="2019-05" db="EMBL/GenBank/DDBJ databases">
        <title>Emergence of the Ug99 lineage of the wheat stem rust pathogen through somatic hybridization.</title>
        <authorList>
            <person name="Li F."/>
            <person name="Upadhyaya N.M."/>
            <person name="Sperschneider J."/>
            <person name="Matny O."/>
            <person name="Nguyen-Phuc H."/>
            <person name="Mago R."/>
            <person name="Raley C."/>
            <person name="Miller M.E."/>
            <person name="Silverstein K.A.T."/>
            <person name="Henningsen E."/>
            <person name="Hirsch C.D."/>
            <person name="Visser B."/>
            <person name="Pretorius Z.A."/>
            <person name="Steffenson B.J."/>
            <person name="Schwessinger B."/>
            <person name="Dodds P.N."/>
            <person name="Figueroa M."/>
        </authorList>
    </citation>
    <scope>NUCLEOTIDE SEQUENCE [LARGE SCALE GENOMIC DNA]</scope>
    <source>
        <strain evidence="3">21-0</strain>
        <strain evidence="4 6">Ug99</strain>
    </source>
</reference>
<dbReference type="InterPro" id="IPR036397">
    <property type="entry name" value="RNaseH_sf"/>
</dbReference>
<dbReference type="EMBL" id="VSWC01000080">
    <property type="protein sequence ID" value="KAA1093172.1"/>
    <property type="molecule type" value="Genomic_DNA"/>
</dbReference>
<dbReference type="AlphaFoldDB" id="A0A5B0NWS2"/>
<evidence type="ECO:0000313" key="6">
    <source>
        <dbReference type="Proteomes" id="UP000325313"/>
    </source>
</evidence>
<dbReference type="OrthoDB" id="2507389at2759"/>
<dbReference type="Proteomes" id="UP000324748">
    <property type="component" value="Unassembled WGS sequence"/>
</dbReference>
<gene>
    <name evidence="3" type="ORF">PGT21_050047</name>
    <name evidence="4" type="ORF">PGTUg99_050260</name>
</gene>
<sequence>MADSLTTFLKDAQDTLGRRVRVDKVKAKPWWCSKTLDPVLQTRNRARRWMLIAKSPEAIECYRQWNTYFLSLVSSLKQRSWRKLLEDPGEGDLYRVLRFSAKSAGGEVLPLKGPDGAINHEKNKQAKLLFEGTSVTNIPIDLSDAHVDLSCRFASYPPVTKAEVLSAISRISPKKAPGIDGLANELLKSLSSPLSDKLASLYNSILIHSKFPRSWKVAVTAIIRKQGKPDYTNPAAYRPIALLGSMSKLFELILARRLTAWAETTGVLAEGHFGGRKGSGTEDALFALEHWVKAKWREGKVVAALFLDVKSAYPSVHPSRLIHYLFQLRCPTYLVLIIADFLKDRSTTIRLDDFISEPFPIEIGLPQGSPLSIILYILYNNSLLNKHFSTSLDKVSIGYVDDVVHLVADTSFVSAKDTLTKEGLRSLDWGVTHGAIFDQAKAQFLWLTKRKLPSDAFLFGSQTLKAASEVKWLGVWLDSKLLLNRNFKALEEKAHKTINQLKIFGNSRWGAKEADRVKLIRCVLFPRVLYGAALWATSPNKGKVAALALKINRLAGIFTLGVFKSTSNFFLQSRSACPNFTDEIIKTCFSFFFRKLIMIKANNVIRSFIITSRSESERRLADSARVGLATDLVGKALEMDPEEIHLSFDFGARSLTNLGLKNLESSKEEAITSVKSLVSQYHSDPTKLLIFCDGSFHPDKGGAGAAVCLERNVFSSYALGGNTFVSNHESEAAGVLAALGLAKTLSVETPSDHLLIFVDNQGVIKRTVGPAVPGPGQLLFEMIDTALSALPSHLEISFVWCPGHRDILGNELADKLAKEALESPSTQKLSIKGNFKKVHRQATASLSPKTPTSSGLHIALSSLINQLASGHSALKNHLFKICRAFDPLCPNCGARETVFHLMNFCPQARVQRVALRRHLRLLRIRFRAERLDLVLGNRKAEFALAKFLLDSNRFPDQLPR</sequence>
<dbReference type="GO" id="GO:0004523">
    <property type="term" value="F:RNA-DNA hybrid ribonuclease activity"/>
    <property type="evidence" value="ECO:0007669"/>
    <property type="project" value="InterPro"/>
</dbReference>
<dbReference type="Proteomes" id="UP000325313">
    <property type="component" value="Unassembled WGS sequence"/>
</dbReference>